<dbReference type="InterPro" id="IPR029052">
    <property type="entry name" value="Metallo-depent_PP-like"/>
</dbReference>
<evidence type="ECO:0000256" key="2">
    <source>
        <dbReference type="ARBA" id="ARBA00022519"/>
    </source>
</evidence>
<dbReference type="AlphaFoldDB" id="A0A8T5V4I1"/>
<evidence type="ECO:0000256" key="5">
    <source>
        <dbReference type="ARBA" id="ARBA00023136"/>
    </source>
</evidence>
<gene>
    <name evidence="9" type="ORF">K8N75_12220</name>
</gene>
<name>A0A8T5V4I1_9EURY</name>
<dbReference type="InterPro" id="IPR032812">
    <property type="entry name" value="SbsA_Ig"/>
</dbReference>
<dbReference type="InterPro" id="IPR004843">
    <property type="entry name" value="Calcineurin-like_PHP"/>
</dbReference>
<feature type="domain" description="Calcineurin-like phosphoesterase" evidence="7">
    <location>
        <begin position="143"/>
        <end position="287"/>
    </location>
</feature>
<keyword evidence="4" id="KW-0732">Signal</keyword>
<evidence type="ECO:0000256" key="3">
    <source>
        <dbReference type="ARBA" id="ARBA00022723"/>
    </source>
</evidence>
<dbReference type="SUPFAM" id="SSF56300">
    <property type="entry name" value="Metallo-dependent phosphatases"/>
    <property type="match status" value="1"/>
</dbReference>
<dbReference type="EMBL" id="JAIOUQ010000015">
    <property type="protein sequence ID" value="MBZ2166801.1"/>
    <property type="molecule type" value="Genomic_DNA"/>
</dbReference>
<dbReference type="GO" id="GO:0046872">
    <property type="term" value="F:metal ion binding"/>
    <property type="evidence" value="ECO:0007669"/>
    <property type="project" value="UniProtKB-KW"/>
</dbReference>
<comment type="caution">
    <text evidence="9">The sequence shown here is derived from an EMBL/GenBank/DDBJ whole genome shotgun (WGS) entry which is preliminary data.</text>
</comment>
<dbReference type="GO" id="GO:0008758">
    <property type="term" value="F:UDP-2,3-diacylglucosamine hydrolase activity"/>
    <property type="evidence" value="ECO:0007669"/>
    <property type="project" value="TreeGrafter"/>
</dbReference>
<evidence type="ECO:0000313" key="9">
    <source>
        <dbReference type="EMBL" id="MBZ2166801.1"/>
    </source>
</evidence>
<keyword evidence="6" id="KW-0464">Manganese</keyword>
<reference evidence="10" key="1">
    <citation type="journal article" date="2022" name="Microbiol. Resour. Announc.">
        <title>Draft Genome Sequence of a Methanogenic Archaeon from West Spitsbergen Permafrost.</title>
        <authorList>
            <person name="Trubitsyn V."/>
            <person name="Rivkina E."/>
            <person name="Shcherbakova V."/>
        </authorList>
    </citation>
    <scope>NUCLEOTIDE SEQUENCE [LARGE SCALE GENOMIC DNA]</scope>
    <source>
        <strain evidence="10">VT</strain>
    </source>
</reference>
<dbReference type="Proteomes" id="UP000825933">
    <property type="component" value="Unassembled WGS sequence"/>
</dbReference>
<keyword evidence="5" id="KW-0472">Membrane</keyword>
<dbReference type="GO" id="GO:0016020">
    <property type="term" value="C:membrane"/>
    <property type="evidence" value="ECO:0007669"/>
    <property type="project" value="GOC"/>
</dbReference>
<keyword evidence="2" id="KW-0997">Cell inner membrane</keyword>
<dbReference type="Pfam" id="PF00149">
    <property type="entry name" value="Metallophos"/>
    <property type="match status" value="1"/>
</dbReference>
<organism evidence="9 10">
    <name type="scientific">Methanobacterium spitsbergense</name>
    <dbReference type="NCBI Taxonomy" id="2874285"/>
    <lineage>
        <taxon>Archaea</taxon>
        <taxon>Methanobacteriati</taxon>
        <taxon>Methanobacteriota</taxon>
        <taxon>Methanomada group</taxon>
        <taxon>Methanobacteria</taxon>
        <taxon>Methanobacteriales</taxon>
        <taxon>Methanobacteriaceae</taxon>
        <taxon>Methanobacterium</taxon>
    </lineage>
</organism>
<feature type="domain" description="SbsA Ig-like" evidence="8">
    <location>
        <begin position="30"/>
        <end position="124"/>
    </location>
</feature>
<protein>
    <submittedName>
        <fullName evidence="9">Metallophosphoesterase</fullName>
    </submittedName>
</protein>
<evidence type="ECO:0000256" key="1">
    <source>
        <dbReference type="ARBA" id="ARBA00022475"/>
    </source>
</evidence>
<evidence type="ECO:0000259" key="7">
    <source>
        <dbReference type="Pfam" id="PF00149"/>
    </source>
</evidence>
<sequence>MDSKKIDKNFLNVEISIPFSDKIEDPSVIDPTERISIVFSADLDMSTVQEGIKLYKVKSDGKEVETNITITADENSQSFLFINKSDNVKFAEGEEYKLSINKNVKSLSGASLKEEFTNYFAMDYSFNLNSEGIIELNNERTLIICISDIHLGANDSFAEITKNRDVLVDFLNHVRISPNIKELVIAGDLIDEWFVPMNLDTFNGKTQLDFVKSVAFNNKPVIDAFNNIIQDGKVKVTYVPGNHDLLINSDDIQSIMPGISQARDIKGLGAYTPVDYSEIIIEHGHRYNFYCAPDYSNKHITHNDSILPPGYFFTRMATSSVIQGRQKKDINLPPVNKNELGVDQYGYFLYWNVWKSLITDFPIKEGLDEKVINTGIDGYTDFYAIDDILPYQNPENNYIDLNLYKGIIETWDERQNKNLVSIKIPIEEAVLKGTFASHLDDQSVVQYFNNPVSEKRIVIFGHSHEARQIASFNKKNEKNVYVNSGTWIDKNELTRTFVVIIPQKSKDSTPTYVNLYQYSESGDIKKIYSQALINLK</sequence>
<dbReference type="RefSeq" id="WP_223792347.1">
    <property type="nucleotide sequence ID" value="NZ_JAIOUQ010000015.1"/>
</dbReference>
<keyword evidence="10" id="KW-1185">Reference proteome</keyword>
<dbReference type="InterPro" id="IPR043461">
    <property type="entry name" value="LpxH-like"/>
</dbReference>
<dbReference type="GO" id="GO:0009245">
    <property type="term" value="P:lipid A biosynthetic process"/>
    <property type="evidence" value="ECO:0007669"/>
    <property type="project" value="TreeGrafter"/>
</dbReference>
<dbReference type="Gene3D" id="3.60.21.10">
    <property type="match status" value="1"/>
</dbReference>
<evidence type="ECO:0000256" key="6">
    <source>
        <dbReference type="ARBA" id="ARBA00023211"/>
    </source>
</evidence>
<keyword evidence="1" id="KW-1003">Cell membrane</keyword>
<proteinExistence type="predicted"/>
<evidence type="ECO:0000256" key="4">
    <source>
        <dbReference type="ARBA" id="ARBA00022729"/>
    </source>
</evidence>
<evidence type="ECO:0000313" key="10">
    <source>
        <dbReference type="Proteomes" id="UP000825933"/>
    </source>
</evidence>
<accession>A0A8T5V4I1</accession>
<dbReference type="PANTHER" id="PTHR34990">
    <property type="entry name" value="UDP-2,3-DIACYLGLUCOSAMINE HYDROLASE-RELATED"/>
    <property type="match status" value="1"/>
</dbReference>
<evidence type="ECO:0000259" key="8">
    <source>
        <dbReference type="Pfam" id="PF13205"/>
    </source>
</evidence>
<dbReference type="Pfam" id="PF13205">
    <property type="entry name" value="Big_5"/>
    <property type="match status" value="1"/>
</dbReference>
<keyword evidence="3" id="KW-0479">Metal-binding</keyword>